<dbReference type="Gene3D" id="3.40.50.720">
    <property type="entry name" value="NAD(P)-binding Rossmann-like Domain"/>
    <property type="match status" value="2"/>
</dbReference>
<keyword evidence="23" id="KW-1185">Reference proteome</keyword>
<evidence type="ECO:0000256" key="7">
    <source>
        <dbReference type="ARBA" id="ARBA00042026"/>
    </source>
</evidence>
<dbReference type="EC" id="1.1.1.232" evidence="4"/>
<dbReference type="PANTHER" id="PTHR44229">
    <property type="entry name" value="15-HYDROXYPROSTAGLANDIN DEHYDROGENASE [NAD(+)]"/>
    <property type="match status" value="1"/>
</dbReference>
<accession>A0A8I6SCL7</accession>
<evidence type="ECO:0000256" key="10">
    <source>
        <dbReference type="ARBA" id="ARBA00047672"/>
    </source>
</evidence>
<dbReference type="GO" id="GO:0016404">
    <property type="term" value="F:15-hydroxyprostaglandin dehydrogenase (NAD+) activity"/>
    <property type="evidence" value="ECO:0007669"/>
    <property type="project" value="UniProtKB-EC"/>
</dbReference>
<comment type="similarity">
    <text evidence="1">Belongs to the short-chain dehydrogenases/reductases (SDR) family.</text>
</comment>
<evidence type="ECO:0000256" key="8">
    <source>
        <dbReference type="ARBA" id="ARBA00045705"/>
    </source>
</evidence>
<dbReference type="OMA" id="CFCRTRA"/>
<comment type="catalytic activity">
    <reaction evidence="13">
        <text>(11R)-hydroxy-(5Z,8Z,12E,14Z)-eicosatetraenoate + NAD(+) = 11-oxo-(5Z,8Z,12E,14Z)-eicosatetraenoate + NADH + H(+)</text>
        <dbReference type="Rhea" id="RHEA:48640"/>
        <dbReference type="ChEBI" id="CHEBI:15378"/>
        <dbReference type="ChEBI" id="CHEBI:57540"/>
        <dbReference type="ChEBI" id="CHEBI:57945"/>
        <dbReference type="ChEBI" id="CHEBI:78836"/>
        <dbReference type="ChEBI" id="CHEBI:90697"/>
    </reaction>
    <physiologicalReaction direction="left-to-right" evidence="13">
        <dbReference type="Rhea" id="RHEA:48641"/>
    </physiologicalReaction>
</comment>
<evidence type="ECO:0000256" key="13">
    <source>
        <dbReference type="ARBA" id="ARBA00048144"/>
    </source>
</evidence>
<comment type="catalytic activity">
    <reaction evidence="16">
        <text>lipoxin A4 + NAD(+) = 15-oxo-(5S,6R)-dihydroxy-(7E,9E,11Z,13E)-eicosatetraenoate + NADH + H(+)</text>
        <dbReference type="Rhea" id="RHEA:41572"/>
        <dbReference type="ChEBI" id="CHEBI:15378"/>
        <dbReference type="ChEBI" id="CHEBI:57540"/>
        <dbReference type="ChEBI" id="CHEBI:57945"/>
        <dbReference type="ChEBI" id="CHEBI:67026"/>
        <dbReference type="ChEBI" id="CHEBI:78311"/>
    </reaction>
    <physiologicalReaction direction="left-to-right" evidence="16">
        <dbReference type="Rhea" id="RHEA:41573"/>
    </physiologicalReaction>
</comment>
<evidence type="ECO:0000256" key="17">
    <source>
        <dbReference type="ARBA" id="ARBA00048611"/>
    </source>
</evidence>
<comment type="catalytic activity">
    <reaction evidence="14">
        <text>resolvin D1 + NAD(+) = 17-oxoresolvin D1 + NADH + H(+)</text>
        <dbReference type="Rhea" id="RHEA:50128"/>
        <dbReference type="ChEBI" id="CHEBI:15378"/>
        <dbReference type="ChEBI" id="CHEBI:57540"/>
        <dbReference type="ChEBI" id="CHEBI:57945"/>
        <dbReference type="ChEBI" id="CHEBI:132079"/>
        <dbReference type="ChEBI" id="CHEBI:132081"/>
    </reaction>
    <physiologicalReaction direction="left-to-right" evidence="14">
        <dbReference type="Rhea" id="RHEA:50129"/>
    </physiologicalReaction>
</comment>
<reference evidence="22" key="1">
    <citation type="submission" date="2022-01" db="UniProtKB">
        <authorList>
            <consortium name="EnsemblMetazoa"/>
        </authorList>
    </citation>
    <scope>IDENTIFICATION</scope>
</reference>
<dbReference type="PRINTS" id="PR00081">
    <property type="entry name" value="GDHRDH"/>
</dbReference>
<dbReference type="SUPFAM" id="SSF51735">
    <property type="entry name" value="NAD(P)-binding Rossmann-fold domains"/>
    <property type="match status" value="2"/>
</dbReference>
<proteinExistence type="inferred from homology"/>
<evidence type="ECO:0000313" key="22">
    <source>
        <dbReference type="EnsemblMetazoa" id="XP_024080809.1"/>
    </source>
</evidence>
<evidence type="ECO:0000313" key="23">
    <source>
        <dbReference type="Proteomes" id="UP000494040"/>
    </source>
</evidence>
<dbReference type="PRINTS" id="PR00080">
    <property type="entry name" value="SDRFAMILY"/>
</dbReference>
<dbReference type="PROSITE" id="PS00061">
    <property type="entry name" value="ADH_SHORT"/>
    <property type="match status" value="1"/>
</dbReference>
<keyword evidence="2" id="KW-0560">Oxidoreductase</keyword>
<organism evidence="22 23">
    <name type="scientific">Cimex lectularius</name>
    <name type="common">Bed bug</name>
    <name type="synonym">Acanthia lectularia</name>
    <dbReference type="NCBI Taxonomy" id="79782"/>
    <lineage>
        <taxon>Eukaryota</taxon>
        <taxon>Metazoa</taxon>
        <taxon>Ecdysozoa</taxon>
        <taxon>Arthropoda</taxon>
        <taxon>Hexapoda</taxon>
        <taxon>Insecta</taxon>
        <taxon>Pterygota</taxon>
        <taxon>Neoptera</taxon>
        <taxon>Paraneoptera</taxon>
        <taxon>Hemiptera</taxon>
        <taxon>Heteroptera</taxon>
        <taxon>Panheteroptera</taxon>
        <taxon>Cimicomorpha</taxon>
        <taxon>Cimicidae</taxon>
        <taxon>Cimex</taxon>
    </lineage>
</organism>
<evidence type="ECO:0000256" key="3">
    <source>
        <dbReference type="ARBA" id="ARBA00038968"/>
    </source>
</evidence>
<dbReference type="RefSeq" id="XP_024080809.1">
    <property type="nucleotide sequence ID" value="XM_024225041.1"/>
</dbReference>
<comment type="catalytic activity">
    <reaction evidence="9">
        <text>prostaglandin E1 + NAD(+) = 15-oxoprostaglandin E1 + NADH + H(+)</text>
        <dbReference type="Rhea" id="RHEA:16477"/>
        <dbReference type="ChEBI" id="CHEBI:15378"/>
        <dbReference type="ChEBI" id="CHEBI:57397"/>
        <dbReference type="ChEBI" id="CHEBI:57401"/>
        <dbReference type="ChEBI" id="CHEBI:57540"/>
        <dbReference type="ChEBI" id="CHEBI:57945"/>
    </reaction>
    <physiologicalReaction direction="left-to-right" evidence="9">
        <dbReference type="Rhea" id="RHEA:16478"/>
    </physiologicalReaction>
</comment>
<dbReference type="GO" id="GO:0005737">
    <property type="term" value="C:cytoplasm"/>
    <property type="evidence" value="ECO:0007669"/>
    <property type="project" value="TreeGrafter"/>
</dbReference>
<evidence type="ECO:0000256" key="20">
    <source>
        <dbReference type="ARBA" id="ARBA00049151"/>
    </source>
</evidence>
<evidence type="ECO:0000256" key="2">
    <source>
        <dbReference type="ARBA" id="ARBA00023002"/>
    </source>
</evidence>
<evidence type="ECO:0000256" key="6">
    <source>
        <dbReference type="ARBA" id="ARBA00041812"/>
    </source>
</evidence>
<comment type="catalytic activity">
    <reaction evidence="12">
        <text>15-oxo-(5S,6R)-dihydroxy-(7E,9E,11Z)-eicosatrienoate + NADH + H(+) = (5S,6R,15S)-trihydroxy-(7E,9E,11Z)-eicosatrienoate + NAD(+)</text>
        <dbReference type="Rhea" id="RHEA:41596"/>
        <dbReference type="ChEBI" id="CHEBI:15378"/>
        <dbReference type="ChEBI" id="CHEBI:57540"/>
        <dbReference type="ChEBI" id="CHEBI:57945"/>
        <dbReference type="ChEBI" id="CHEBI:78325"/>
        <dbReference type="ChEBI" id="CHEBI:78329"/>
    </reaction>
    <physiologicalReaction direction="left-to-right" evidence="12">
        <dbReference type="Rhea" id="RHEA:41597"/>
    </physiologicalReaction>
</comment>
<dbReference type="InterPro" id="IPR020904">
    <property type="entry name" value="Sc_DH/Rdtase_CS"/>
</dbReference>
<evidence type="ECO:0000256" key="12">
    <source>
        <dbReference type="ARBA" id="ARBA00048140"/>
    </source>
</evidence>
<comment type="catalytic activity">
    <reaction evidence="10">
        <text>resolvin D1 + NAD(+) = 8-oxoresolvin D1 + NADH + H(+)</text>
        <dbReference type="Rhea" id="RHEA:50124"/>
        <dbReference type="ChEBI" id="CHEBI:15378"/>
        <dbReference type="ChEBI" id="CHEBI:57540"/>
        <dbReference type="ChEBI" id="CHEBI:57945"/>
        <dbReference type="ChEBI" id="CHEBI:132079"/>
        <dbReference type="ChEBI" id="CHEBI:132080"/>
    </reaction>
    <physiologicalReaction direction="left-to-right" evidence="10">
        <dbReference type="Rhea" id="RHEA:50125"/>
    </physiologicalReaction>
</comment>
<evidence type="ECO:0000256" key="21">
    <source>
        <dbReference type="ARBA" id="ARBA00049188"/>
    </source>
</evidence>
<dbReference type="InterPro" id="IPR002347">
    <property type="entry name" value="SDR_fam"/>
</dbReference>
<dbReference type="PANTHER" id="PTHR44229:SF4">
    <property type="entry name" value="15-HYDROXYPROSTAGLANDIN DEHYDROGENASE [NAD(+)]"/>
    <property type="match status" value="1"/>
</dbReference>
<evidence type="ECO:0000256" key="1">
    <source>
        <dbReference type="ARBA" id="ARBA00006484"/>
    </source>
</evidence>
<protein>
    <recommendedName>
        <fullName evidence="5">15-hydroxyprostaglandin dehydrogenase [NAD(+)]</fullName>
        <ecNumber evidence="3">1.1.1.141</ecNumber>
        <ecNumber evidence="4">1.1.1.232</ecNumber>
    </recommendedName>
    <alternativeName>
        <fullName evidence="7">Eicosanoid/docosanoid dehydrogenase [NAD(+)]</fullName>
    </alternativeName>
    <alternativeName>
        <fullName evidence="6">Prostaglandin dehydrogenase 1</fullName>
    </alternativeName>
</protein>
<comment type="catalytic activity">
    <reaction evidence="20">
        <text>(15S)-hydroxy-(5Z,8Z,11Z,13E)-eicosatetraenoate + NAD(+) = 15-oxo-(5Z,8Z,11Z,13E)-eicosatetraenoate + NADH + H(+)</text>
        <dbReference type="Rhea" id="RHEA:23260"/>
        <dbReference type="ChEBI" id="CHEBI:15378"/>
        <dbReference type="ChEBI" id="CHEBI:57409"/>
        <dbReference type="ChEBI" id="CHEBI:57410"/>
        <dbReference type="ChEBI" id="CHEBI:57540"/>
        <dbReference type="ChEBI" id="CHEBI:57945"/>
        <dbReference type="EC" id="1.1.1.232"/>
    </reaction>
    <physiologicalReaction direction="left-to-right" evidence="20">
        <dbReference type="Rhea" id="RHEA:23261"/>
    </physiologicalReaction>
</comment>
<evidence type="ECO:0000256" key="19">
    <source>
        <dbReference type="ARBA" id="ARBA00048921"/>
    </source>
</evidence>
<comment type="catalytic activity">
    <reaction evidence="11">
        <text>14-hydroxy-(4Z,7Z,10Z,12E,16Z,19Z)-docosahexaenoate + NAD(+) = 14-oxo-(4Z,7Z,10Z,12E,16Z,19Z)-docosahexaenoate + NADH + H(+)</text>
        <dbReference type="Rhea" id="RHEA:48952"/>
        <dbReference type="ChEBI" id="CHEBI:15378"/>
        <dbReference type="ChEBI" id="CHEBI:57540"/>
        <dbReference type="ChEBI" id="CHEBI:57945"/>
        <dbReference type="ChEBI" id="CHEBI:90866"/>
        <dbReference type="ChEBI" id="CHEBI:90867"/>
    </reaction>
    <physiologicalReaction direction="left-to-right" evidence="11">
        <dbReference type="Rhea" id="RHEA:48953"/>
    </physiologicalReaction>
</comment>
<evidence type="ECO:0000256" key="4">
    <source>
        <dbReference type="ARBA" id="ARBA00039060"/>
    </source>
</evidence>
<comment type="catalytic activity">
    <reaction evidence="19">
        <text>resolvin D2 + NAD(+) = 16-oxoresolvin D2 + NADH + H(+)</text>
        <dbReference type="Rhea" id="RHEA:53588"/>
        <dbReference type="ChEBI" id="CHEBI:15378"/>
        <dbReference type="ChEBI" id="CHEBI:57540"/>
        <dbReference type="ChEBI" id="CHEBI:57945"/>
        <dbReference type="ChEBI" id="CHEBI:133367"/>
        <dbReference type="ChEBI" id="CHEBI:137498"/>
    </reaction>
    <physiologicalReaction direction="left-to-right" evidence="19">
        <dbReference type="Rhea" id="RHEA:53589"/>
    </physiologicalReaction>
</comment>
<name>A0A8I6SCL7_CIMLE</name>
<dbReference type="Proteomes" id="UP000494040">
    <property type="component" value="Unassembled WGS sequence"/>
</dbReference>
<comment type="function">
    <text evidence="8">Catalyzes the NAD-dependent dehydrogenation (oxidation) of a broad array of hydroxylated polyunsaturated fatty acids (mainly eicosanoids and docosanoids, including prostaglandins, lipoxins and resolvins), yielding their corresponding keto (oxo) metabolites. Decreases the levels of the pro-proliferative prostaglandins such as prostaglandin E2 (whose activity is increased in cancer because of an increase in the expression of cyclooxygenase 2) and generates oxo-fatty acid products that can profoundly influence cell function by abrogating pro-inflammatory cytokine expression. Converts resolvins E1, D1 and D2 to their oxo products, which represents a mode of resolvin inactivation. Resolvin E1 plays important roles during the resolution phase of acute inflammation, while resolvins D1 and D2 have a unique role in obesity-induced adipose inflammation.</text>
</comment>
<comment type="catalytic activity">
    <reaction evidence="18">
        <text>prostaglandin E2 + NAD(+) = 15-oxoprostaglandin E2 + NADH + H(+)</text>
        <dbReference type="Rhea" id="RHEA:11876"/>
        <dbReference type="ChEBI" id="CHEBI:15378"/>
        <dbReference type="ChEBI" id="CHEBI:57400"/>
        <dbReference type="ChEBI" id="CHEBI:57540"/>
        <dbReference type="ChEBI" id="CHEBI:57945"/>
        <dbReference type="ChEBI" id="CHEBI:606564"/>
        <dbReference type="EC" id="1.1.1.141"/>
    </reaction>
    <physiologicalReaction direction="left-to-right" evidence="18">
        <dbReference type="Rhea" id="RHEA:11877"/>
    </physiologicalReaction>
</comment>
<evidence type="ECO:0000256" key="18">
    <source>
        <dbReference type="ARBA" id="ARBA00048739"/>
    </source>
</evidence>
<evidence type="ECO:0000256" key="14">
    <source>
        <dbReference type="ARBA" id="ARBA00048170"/>
    </source>
</evidence>
<comment type="catalytic activity">
    <reaction evidence="17">
        <text>prostaglandin A1 + NAD(+) = 15-oxo-prostaglandin A1 + NADH + H(+)</text>
        <dbReference type="Rhea" id="RHEA:41263"/>
        <dbReference type="ChEBI" id="CHEBI:15378"/>
        <dbReference type="ChEBI" id="CHEBI:57398"/>
        <dbReference type="ChEBI" id="CHEBI:57540"/>
        <dbReference type="ChEBI" id="CHEBI:57945"/>
        <dbReference type="ChEBI" id="CHEBI:85072"/>
    </reaction>
    <physiologicalReaction direction="left-to-right" evidence="17">
        <dbReference type="Rhea" id="RHEA:41264"/>
    </physiologicalReaction>
</comment>
<evidence type="ECO:0000256" key="5">
    <source>
        <dbReference type="ARBA" id="ARBA00040276"/>
    </source>
</evidence>
<dbReference type="AlphaFoldDB" id="A0A8I6SCL7"/>
<evidence type="ECO:0000256" key="11">
    <source>
        <dbReference type="ARBA" id="ARBA00048008"/>
    </source>
</evidence>
<comment type="catalytic activity">
    <reaction evidence="15">
        <text>resolvin D2 + NAD(+) = 7-oxoresolvin D2 + NADH + H(+)</text>
        <dbReference type="Rhea" id="RHEA:53584"/>
        <dbReference type="ChEBI" id="CHEBI:15378"/>
        <dbReference type="ChEBI" id="CHEBI:57540"/>
        <dbReference type="ChEBI" id="CHEBI:57945"/>
        <dbReference type="ChEBI" id="CHEBI:133367"/>
        <dbReference type="ChEBI" id="CHEBI:137497"/>
    </reaction>
    <physiologicalReaction direction="left-to-right" evidence="15">
        <dbReference type="Rhea" id="RHEA:53585"/>
    </physiologicalReaction>
</comment>
<comment type="catalytic activity">
    <reaction evidence="21">
        <text>resolvin E1 + NAD(+) = 18-oxo-resolvin E1 + NADH + H(+)</text>
        <dbReference type="Rhea" id="RHEA:49244"/>
        <dbReference type="ChEBI" id="CHEBI:15378"/>
        <dbReference type="ChEBI" id="CHEBI:57540"/>
        <dbReference type="ChEBI" id="CHEBI:57945"/>
        <dbReference type="ChEBI" id="CHEBI:91000"/>
        <dbReference type="ChEBI" id="CHEBI:91001"/>
    </reaction>
    <physiologicalReaction direction="left-to-right" evidence="21">
        <dbReference type="Rhea" id="RHEA:49245"/>
    </physiologicalReaction>
</comment>
<dbReference type="Pfam" id="PF00106">
    <property type="entry name" value="adh_short"/>
    <property type="match status" value="2"/>
</dbReference>
<dbReference type="GO" id="GO:0047034">
    <property type="term" value="F:15-hydroxyicosatetraenoate dehydrogenase activity"/>
    <property type="evidence" value="ECO:0007669"/>
    <property type="project" value="UniProtKB-EC"/>
</dbReference>
<evidence type="ECO:0000256" key="9">
    <source>
        <dbReference type="ARBA" id="ARBA00047325"/>
    </source>
</evidence>
<dbReference type="OrthoDB" id="417891at2759"/>
<dbReference type="KEGG" id="clec:106667264"/>
<dbReference type="FunFam" id="3.40.50.720:FF:000149">
    <property type="entry name" value="15-hydroxyprostaglandin dehydrogenase [NAD(+)]"/>
    <property type="match status" value="1"/>
</dbReference>
<dbReference type="EC" id="1.1.1.141" evidence="3"/>
<dbReference type="GeneID" id="106667264"/>
<dbReference type="InterPro" id="IPR036291">
    <property type="entry name" value="NAD(P)-bd_dom_sf"/>
</dbReference>
<evidence type="ECO:0000256" key="15">
    <source>
        <dbReference type="ARBA" id="ARBA00048393"/>
    </source>
</evidence>
<sequence>MDFKNKVALITGGAGGIGKAYAEELLKLGAKVSICDLDEENGDHLAQQFNLMYGHNRAIFCPCDVTDYPQFEAAFQTTVSVFGGLDIVVNNAGIFNDRFWELEVDVNLNGVIRGTLLAFRFMGRDRGGRGGTVVITGSTLGLRPCACVPIYTATKHAIIGFTRSFGDPFHMNLSGVRIIALCPGSTLTETNAEDMKKGILSPAYEPVWRREYENRPFQPVQNVGRALIHVLVKGASGSIWTVDNQSPPREVKFTSSPCLFEEKMALSFLKNGLCQWKRLILCNGLQQRNVSNKSLKPVMNLECRVALVTGGSSGIGLGIANELLKNGAKAVVISSSNAEEGEEAKNFLNDNHGGGRCVFMNLNTKNGKQFEDVFKATFHKYGSLDILVNNAGVLNDKAWEDTIAINLNGVIRGILLGHKFMPQCNKPKGGIVLNIGSTFSFDAFPYAPIYNLTEHGIIGLTRSFGDKAHYVETGVRVVALCPGVTRTKQITPGNGEMLNEEWTEKAYAVLADSPQQSVEAVASAAVHVIKYAESGTCWPVEAHILYKANIPDRKSYSAKIADL</sequence>
<dbReference type="FunFam" id="3.40.50.720:FF:000084">
    <property type="entry name" value="Short-chain dehydrogenase reductase"/>
    <property type="match status" value="1"/>
</dbReference>
<dbReference type="EnsemblMetazoa" id="XM_024225041.1">
    <property type="protein sequence ID" value="XP_024080809.1"/>
    <property type="gene ID" value="LOC106667264"/>
</dbReference>
<evidence type="ECO:0000256" key="16">
    <source>
        <dbReference type="ARBA" id="ARBA00048535"/>
    </source>
</evidence>